<feature type="compositionally biased region" description="Polar residues" evidence="6">
    <location>
        <begin position="22"/>
        <end position="31"/>
    </location>
</feature>
<keyword evidence="2 5" id="KW-0812">Transmembrane</keyword>
<feature type="transmembrane region" description="Helical" evidence="7">
    <location>
        <begin position="143"/>
        <end position="166"/>
    </location>
</feature>
<evidence type="ECO:0000313" key="10">
    <source>
        <dbReference type="Proteomes" id="UP000694549"/>
    </source>
</evidence>
<evidence type="ECO:0000256" key="6">
    <source>
        <dbReference type="SAM" id="MobiDB-lite"/>
    </source>
</evidence>
<evidence type="ECO:0000256" key="3">
    <source>
        <dbReference type="ARBA" id="ARBA00022989"/>
    </source>
</evidence>
<dbReference type="PROSITE" id="PS51225">
    <property type="entry name" value="MARVEL"/>
    <property type="match status" value="1"/>
</dbReference>
<feature type="domain" description="MARVEL" evidence="8">
    <location>
        <begin position="139"/>
        <end position="332"/>
    </location>
</feature>
<dbReference type="PANTHER" id="PTHR34609:SF17">
    <property type="entry name" value="GEO08273P1-RELATED"/>
    <property type="match status" value="1"/>
</dbReference>
<dbReference type="InterPro" id="IPR053077">
    <property type="entry name" value="MARVEL_domain_protein_3"/>
</dbReference>
<organism evidence="9 10">
    <name type="scientific">Anas zonorhyncha</name>
    <name type="common">Eastern spot-billed duck</name>
    <dbReference type="NCBI Taxonomy" id="75864"/>
    <lineage>
        <taxon>Eukaryota</taxon>
        <taxon>Metazoa</taxon>
        <taxon>Chordata</taxon>
        <taxon>Craniata</taxon>
        <taxon>Vertebrata</taxon>
        <taxon>Euteleostomi</taxon>
        <taxon>Archelosauria</taxon>
        <taxon>Archosauria</taxon>
        <taxon>Dinosauria</taxon>
        <taxon>Saurischia</taxon>
        <taxon>Theropoda</taxon>
        <taxon>Coelurosauria</taxon>
        <taxon>Aves</taxon>
        <taxon>Neognathae</taxon>
        <taxon>Galloanserae</taxon>
        <taxon>Anseriformes</taxon>
        <taxon>Anatidae</taxon>
        <taxon>Anatinae</taxon>
        <taxon>Anas</taxon>
    </lineage>
</organism>
<dbReference type="AlphaFoldDB" id="A0A8B9VB48"/>
<reference evidence="9" key="2">
    <citation type="submission" date="2025-09" db="UniProtKB">
        <authorList>
            <consortium name="Ensembl"/>
        </authorList>
    </citation>
    <scope>IDENTIFICATION</scope>
</reference>
<feature type="compositionally biased region" description="Basic and acidic residues" evidence="6">
    <location>
        <begin position="55"/>
        <end position="75"/>
    </location>
</feature>
<evidence type="ECO:0000256" key="2">
    <source>
        <dbReference type="ARBA" id="ARBA00022692"/>
    </source>
</evidence>
<sequence>MRQLTTHPFCFTLQVPREGTEPGQSSSSMASQARPFPPLSAAMTSGSARNRIGKKKEGERRGEERGGRVREREREGGQRRAKPLFCWWLPIAVRVGIQKVMLTRLSWFTSCDNLTAGPARPGGGLLPSAGPPPARPQRGALPFAACCQVVGALLAALLLVCGSVSYGSTGGYTGVASLGGIHYYQYGGAYSGFGGADGEKARQLDQRFHLLKLPIARAAMAVGGSLTVFSCLLILFGVLRVPWHFPAWLLLECTLDAVVGIGLVPALYYFFHHLLEVYNSSVCKEREQLYQSKGYQGFRCSLHGAEIAAGLLGCTAVMAYLLSAGLAVKGYRTVRKLKQKPVQVYEL</sequence>
<evidence type="ECO:0000256" key="7">
    <source>
        <dbReference type="SAM" id="Phobius"/>
    </source>
</evidence>
<evidence type="ECO:0000259" key="8">
    <source>
        <dbReference type="PROSITE" id="PS51225"/>
    </source>
</evidence>
<feature type="transmembrane region" description="Helical" evidence="7">
    <location>
        <begin position="248"/>
        <end position="271"/>
    </location>
</feature>
<protein>
    <recommendedName>
        <fullName evidence="8">MARVEL domain-containing protein</fullName>
    </recommendedName>
</protein>
<accession>A0A8B9VB48</accession>
<dbReference type="Ensembl" id="ENSAZOT00000023385.1">
    <property type="protein sequence ID" value="ENSAZOP00000021761.1"/>
    <property type="gene ID" value="ENSAZOG00000014113.1"/>
</dbReference>
<dbReference type="Proteomes" id="UP000694549">
    <property type="component" value="Unplaced"/>
</dbReference>
<keyword evidence="3 7" id="KW-1133">Transmembrane helix</keyword>
<evidence type="ECO:0000313" key="9">
    <source>
        <dbReference type="Ensembl" id="ENSAZOP00000021761.1"/>
    </source>
</evidence>
<dbReference type="PANTHER" id="PTHR34609">
    <property type="entry name" value="GEO08273P1-RELATED"/>
    <property type="match status" value="1"/>
</dbReference>
<keyword evidence="4 5" id="KW-0472">Membrane</keyword>
<dbReference type="GO" id="GO:0016020">
    <property type="term" value="C:membrane"/>
    <property type="evidence" value="ECO:0007669"/>
    <property type="project" value="UniProtKB-SubCell"/>
</dbReference>
<name>A0A8B9VB48_9AVES</name>
<feature type="transmembrane region" description="Helical" evidence="7">
    <location>
        <begin position="307"/>
        <end position="328"/>
    </location>
</feature>
<reference evidence="9" key="1">
    <citation type="submission" date="2025-08" db="UniProtKB">
        <authorList>
            <consortium name="Ensembl"/>
        </authorList>
    </citation>
    <scope>IDENTIFICATION</scope>
</reference>
<evidence type="ECO:0000256" key="5">
    <source>
        <dbReference type="PROSITE-ProRule" id="PRU00581"/>
    </source>
</evidence>
<evidence type="ECO:0000256" key="4">
    <source>
        <dbReference type="ARBA" id="ARBA00023136"/>
    </source>
</evidence>
<comment type="subcellular location">
    <subcellularLocation>
        <location evidence="1">Membrane</location>
        <topology evidence="1">Multi-pass membrane protein</topology>
    </subcellularLocation>
</comment>
<feature type="transmembrane region" description="Helical" evidence="7">
    <location>
        <begin position="215"/>
        <end position="236"/>
    </location>
</feature>
<keyword evidence="10" id="KW-1185">Reference proteome</keyword>
<proteinExistence type="predicted"/>
<evidence type="ECO:0000256" key="1">
    <source>
        <dbReference type="ARBA" id="ARBA00004141"/>
    </source>
</evidence>
<feature type="region of interest" description="Disordered" evidence="6">
    <location>
        <begin position="13"/>
        <end position="75"/>
    </location>
</feature>
<dbReference type="InterPro" id="IPR008253">
    <property type="entry name" value="Marvel"/>
</dbReference>